<feature type="domain" description="4Fe-4S ferredoxin-type" evidence="8">
    <location>
        <begin position="191"/>
        <end position="220"/>
    </location>
</feature>
<gene>
    <name evidence="9" type="ORF">ENW96_11385</name>
</gene>
<dbReference type="PANTHER" id="PTHR30176">
    <property type="entry name" value="FERREDOXIN-TYPE PROTEIN NAPH"/>
    <property type="match status" value="1"/>
</dbReference>
<keyword evidence="2" id="KW-0004">4Fe-4S</keyword>
<dbReference type="InterPro" id="IPR017900">
    <property type="entry name" value="4Fe4S_Fe_S_CS"/>
</dbReference>
<dbReference type="PROSITE" id="PS00198">
    <property type="entry name" value="4FE4S_FER_1"/>
    <property type="match status" value="1"/>
</dbReference>
<dbReference type="EMBL" id="DTMF01000277">
    <property type="protein sequence ID" value="HGF34966.1"/>
    <property type="molecule type" value="Genomic_DNA"/>
</dbReference>
<evidence type="ECO:0000256" key="3">
    <source>
        <dbReference type="ARBA" id="ARBA00022723"/>
    </source>
</evidence>
<feature type="transmembrane region" description="Helical" evidence="7">
    <location>
        <begin position="122"/>
        <end position="140"/>
    </location>
</feature>
<keyword evidence="7" id="KW-1133">Transmembrane helix</keyword>
<keyword evidence="7" id="KW-0472">Membrane</keyword>
<protein>
    <submittedName>
        <fullName evidence="9">4Fe-4S binding protein</fullName>
    </submittedName>
</protein>
<dbReference type="Gene3D" id="3.30.70.20">
    <property type="match status" value="1"/>
</dbReference>
<dbReference type="Pfam" id="PF13187">
    <property type="entry name" value="Fer4_9"/>
    <property type="match status" value="1"/>
</dbReference>
<keyword evidence="1" id="KW-0813">Transport</keyword>
<keyword evidence="7" id="KW-0812">Transmembrane</keyword>
<dbReference type="Pfam" id="PF12801">
    <property type="entry name" value="Fer4_5"/>
    <property type="match status" value="2"/>
</dbReference>
<dbReference type="AlphaFoldDB" id="A0A7C3Z2A2"/>
<proteinExistence type="predicted"/>
<evidence type="ECO:0000256" key="4">
    <source>
        <dbReference type="ARBA" id="ARBA00022982"/>
    </source>
</evidence>
<evidence type="ECO:0000259" key="8">
    <source>
        <dbReference type="PROSITE" id="PS51379"/>
    </source>
</evidence>
<feature type="transmembrane region" description="Helical" evidence="7">
    <location>
        <begin position="50"/>
        <end position="78"/>
    </location>
</feature>
<feature type="domain" description="4Fe-4S ferredoxin-type" evidence="8">
    <location>
        <begin position="222"/>
        <end position="251"/>
    </location>
</feature>
<dbReference type="InterPro" id="IPR017896">
    <property type="entry name" value="4Fe4S_Fe-S-bd"/>
</dbReference>
<evidence type="ECO:0000256" key="6">
    <source>
        <dbReference type="ARBA" id="ARBA00023014"/>
    </source>
</evidence>
<dbReference type="SUPFAM" id="SSF54862">
    <property type="entry name" value="4Fe-4S ferredoxins"/>
    <property type="match status" value="1"/>
</dbReference>
<organism evidence="9">
    <name type="scientific">Desulfobacca acetoxidans</name>
    <dbReference type="NCBI Taxonomy" id="60893"/>
    <lineage>
        <taxon>Bacteria</taxon>
        <taxon>Pseudomonadati</taxon>
        <taxon>Thermodesulfobacteriota</taxon>
        <taxon>Desulfobaccia</taxon>
        <taxon>Desulfobaccales</taxon>
        <taxon>Desulfobaccaceae</taxon>
        <taxon>Desulfobacca</taxon>
    </lineage>
</organism>
<name>A0A7C3Z2A2_9BACT</name>
<sequence>MSTKRYRCDPSREFLSRAKNPQKTISPRSKKALLSQAMASRRLKQGLTGAAFIIFLAAGWFFPLIGYFILVCMLAGLSLAAWRGRSWCNWLCPRGAFLDALLQKISRRKKIPQIFRSTPLRLGVLALLLSVLTVQLLRLWPDPWAIGGFFMILLTGTTAVAVVLGSIFQQRTWCYLCPIGTLSSWVGRSRRPLALAAELCVDCQLCGKNCPMQLSPQEIKLTGRLANQGDCLKCGLCVAGCPTAALAWQISPRKSIKRPIS</sequence>
<evidence type="ECO:0000256" key="1">
    <source>
        <dbReference type="ARBA" id="ARBA00022448"/>
    </source>
</evidence>
<dbReference type="PROSITE" id="PS51379">
    <property type="entry name" value="4FE4S_FER_2"/>
    <property type="match status" value="2"/>
</dbReference>
<feature type="transmembrane region" description="Helical" evidence="7">
    <location>
        <begin position="146"/>
        <end position="168"/>
    </location>
</feature>
<evidence type="ECO:0000256" key="2">
    <source>
        <dbReference type="ARBA" id="ARBA00022485"/>
    </source>
</evidence>
<keyword evidence="6" id="KW-0411">Iron-sulfur</keyword>
<evidence type="ECO:0000256" key="7">
    <source>
        <dbReference type="SAM" id="Phobius"/>
    </source>
</evidence>
<evidence type="ECO:0000313" key="9">
    <source>
        <dbReference type="EMBL" id="HGF34966.1"/>
    </source>
</evidence>
<keyword evidence="4" id="KW-0249">Electron transport</keyword>
<evidence type="ECO:0000256" key="5">
    <source>
        <dbReference type="ARBA" id="ARBA00023004"/>
    </source>
</evidence>
<dbReference type="InterPro" id="IPR051684">
    <property type="entry name" value="Electron_Trans/Redox"/>
</dbReference>
<dbReference type="GO" id="GO:0051539">
    <property type="term" value="F:4 iron, 4 sulfur cluster binding"/>
    <property type="evidence" value="ECO:0007669"/>
    <property type="project" value="UniProtKB-KW"/>
</dbReference>
<dbReference type="GO" id="GO:0046872">
    <property type="term" value="F:metal ion binding"/>
    <property type="evidence" value="ECO:0007669"/>
    <property type="project" value="UniProtKB-KW"/>
</dbReference>
<comment type="caution">
    <text evidence="9">The sequence shown here is derived from an EMBL/GenBank/DDBJ whole genome shotgun (WGS) entry which is preliminary data.</text>
</comment>
<dbReference type="PANTHER" id="PTHR30176:SF3">
    <property type="entry name" value="FERREDOXIN-TYPE PROTEIN NAPH"/>
    <property type="match status" value="1"/>
</dbReference>
<accession>A0A7C3Z2A2</accession>
<keyword evidence="3" id="KW-0479">Metal-binding</keyword>
<reference evidence="9" key="1">
    <citation type="journal article" date="2020" name="mSystems">
        <title>Genome- and Community-Level Interaction Insights into Carbon Utilization and Element Cycling Functions of Hydrothermarchaeota in Hydrothermal Sediment.</title>
        <authorList>
            <person name="Zhou Z."/>
            <person name="Liu Y."/>
            <person name="Xu W."/>
            <person name="Pan J."/>
            <person name="Luo Z.H."/>
            <person name="Li M."/>
        </authorList>
    </citation>
    <scope>NUCLEOTIDE SEQUENCE [LARGE SCALE GENOMIC DNA]</scope>
    <source>
        <strain evidence="9">SpSt-897</strain>
    </source>
</reference>
<dbReference type="GO" id="GO:0005886">
    <property type="term" value="C:plasma membrane"/>
    <property type="evidence" value="ECO:0007669"/>
    <property type="project" value="TreeGrafter"/>
</dbReference>
<keyword evidence="5" id="KW-0408">Iron</keyword>